<feature type="compositionally biased region" description="Low complexity" evidence="3">
    <location>
        <begin position="714"/>
        <end position="727"/>
    </location>
</feature>
<dbReference type="Pfam" id="PF02985">
    <property type="entry name" value="HEAT"/>
    <property type="match status" value="1"/>
</dbReference>
<feature type="region of interest" description="Disordered" evidence="3">
    <location>
        <begin position="744"/>
        <end position="774"/>
    </location>
</feature>
<dbReference type="PANTHER" id="PTHR10648:SF1">
    <property type="entry name" value="SERINE_THREONINE-PROTEIN PHOSPHATASE 4 REGULATORY SUBUNIT 1"/>
    <property type="match status" value="1"/>
</dbReference>
<evidence type="ECO:0000256" key="3">
    <source>
        <dbReference type="SAM" id="MobiDB-lite"/>
    </source>
</evidence>
<comment type="caution">
    <text evidence="4">The sequence shown here is derived from an EMBL/GenBank/DDBJ whole genome shotgun (WGS) entry which is preliminary data.</text>
</comment>
<dbReference type="InterPro" id="IPR021133">
    <property type="entry name" value="HEAT_type_2"/>
</dbReference>
<dbReference type="InterPro" id="IPR000357">
    <property type="entry name" value="HEAT"/>
</dbReference>
<keyword evidence="1" id="KW-0677">Repeat</keyword>
<gene>
    <name evidence="4" type="ORF">HYH03_002999</name>
</gene>
<feature type="repeat" description="HEAT" evidence="2">
    <location>
        <begin position="72"/>
        <end position="110"/>
    </location>
</feature>
<feature type="compositionally biased region" description="Gly residues" evidence="3">
    <location>
        <begin position="748"/>
        <end position="773"/>
    </location>
</feature>
<evidence type="ECO:0000256" key="1">
    <source>
        <dbReference type="ARBA" id="ARBA00022737"/>
    </source>
</evidence>
<evidence type="ECO:0000313" key="5">
    <source>
        <dbReference type="Proteomes" id="UP000612055"/>
    </source>
</evidence>
<dbReference type="GO" id="GO:0005737">
    <property type="term" value="C:cytoplasm"/>
    <property type="evidence" value="ECO:0007669"/>
    <property type="project" value="TreeGrafter"/>
</dbReference>
<evidence type="ECO:0000256" key="2">
    <source>
        <dbReference type="PROSITE-ProRule" id="PRU00103"/>
    </source>
</evidence>
<feature type="region of interest" description="Disordered" evidence="3">
    <location>
        <begin position="313"/>
        <end position="338"/>
    </location>
</feature>
<evidence type="ECO:0000313" key="4">
    <source>
        <dbReference type="EMBL" id="KAG2498805.1"/>
    </source>
</evidence>
<protein>
    <submittedName>
        <fullName evidence="4">Uncharacterized protein</fullName>
    </submittedName>
</protein>
<name>A0A836C3H7_9CHLO</name>
<dbReference type="InterPro" id="IPR011989">
    <property type="entry name" value="ARM-like"/>
</dbReference>
<dbReference type="Proteomes" id="UP000612055">
    <property type="component" value="Unassembled WGS sequence"/>
</dbReference>
<accession>A0A836C3H7</accession>
<dbReference type="Gene3D" id="1.25.10.10">
    <property type="entry name" value="Leucine-rich Repeat Variant"/>
    <property type="match status" value="2"/>
</dbReference>
<feature type="region of interest" description="Disordered" evidence="3">
    <location>
        <begin position="533"/>
        <end position="556"/>
    </location>
</feature>
<dbReference type="SUPFAM" id="SSF48371">
    <property type="entry name" value="ARM repeat"/>
    <property type="match status" value="1"/>
</dbReference>
<keyword evidence="5" id="KW-1185">Reference proteome</keyword>
<dbReference type="AlphaFoldDB" id="A0A836C3H7"/>
<dbReference type="InterPro" id="IPR051023">
    <property type="entry name" value="PP2A_Regulatory_Subunit_A"/>
</dbReference>
<feature type="compositionally biased region" description="Basic and acidic residues" evidence="3">
    <location>
        <begin position="695"/>
        <end position="708"/>
    </location>
</feature>
<dbReference type="GO" id="GO:0019888">
    <property type="term" value="F:protein phosphatase regulator activity"/>
    <property type="evidence" value="ECO:0007669"/>
    <property type="project" value="TreeGrafter"/>
</dbReference>
<proteinExistence type="predicted"/>
<feature type="region of interest" description="Disordered" evidence="3">
    <location>
        <begin position="693"/>
        <end position="727"/>
    </location>
</feature>
<dbReference type="EMBL" id="JAEHOE010000008">
    <property type="protein sequence ID" value="KAG2498805.1"/>
    <property type="molecule type" value="Genomic_DNA"/>
</dbReference>
<feature type="compositionally biased region" description="Low complexity" evidence="3">
    <location>
        <begin position="543"/>
        <end position="556"/>
    </location>
</feature>
<dbReference type="PROSITE" id="PS50077">
    <property type="entry name" value="HEAT_REPEAT"/>
    <property type="match status" value="1"/>
</dbReference>
<reference evidence="4" key="1">
    <citation type="journal article" date="2020" name="bioRxiv">
        <title>Comparative genomics of Chlamydomonas.</title>
        <authorList>
            <person name="Craig R.J."/>
            <person name="Hasan A.R."/>
            <person name="Ness R.W."/>
            <person name="Keightley P.D."/>
        </authorList>
    </citation>
    <scope>NUCLEOTIDE SEQUENCE</scope>
    <source>
        <strain evidence="4">CCAP 11/70</strain>
    </source>
</reference>
<dbReference type="PANTHER" id="PTHR10648">
    <property type="entry name" value="SERINE/THREONINE-PROTEIN PHOSPHATASE PP2A 65 KDA REGULATORY SUBUNIT"/>
    <property type="match status" value="1"/>
</dbReference>
<organism evidence="4 5">
    <name type="scientific">Edaphochlamys debaryana</name>
    <dbReference type="NCBI Taxonomy" id="47281"/>
    <lineage>
        <taxon>Eukaryota</taxon>
        <taxon>Viridiplantae</taxon>
        <taxon>Chlorophyta</taxon>
        <taxon>core chlorophytes</taxon>
        <taxon>Chlorophyceae</taxon>
        <taxon>CS clade</taxon>
        <taxon>Chlamydomonadales</taxon>
        <taxon>Chlamydomonadales incertae sedis</taxon>
        <taxon>Edaphochlamys</taxon>
    </lineage>
</organism>
<dbReference type="InterPro" id="IPR016024">
    <property type="entry name" value="ARM-type_fold"/>
</dbReference>
<sequence length="866" mass="85122">MAKAASRRKSDADDDLERAPWEDGALSVDVTSVPAEAVLKNCLSNDLPLRLAYLKGFAAAATRASRRELNRLLESLGTLLEDEALGVRLEALEQLQQLAKLSGSTLAPDEVVEAVVDALEAQLRPGLEPGGAAGGGRPGVSGTSALPMVREAQLATLDALCGCTAPEVWGPLLSRLSRAANTAQDKPGGVGAAGGAAGPHGLSGGGSKAGADAAFMALSIVAVAARHLPAERGLPVVALAGRLAAHGDMGVREAVASALPRLYARYASAPGSLEQMLAALEPLCNDKVWSVRQACARVLPELSDLCARSAGDLPPSAASTSTSTSTPTHSASAPGPAAAARADRLQARLLRDLLLGALLPFKSQWVVNAARAALGPAIASLRPAVAEGAAAASAAGSGSVESVSAGGSAAGAAVSSAGTRVNGVGAAGVHQGGGAAGGGGPGRGEAGEAGGGGLLGPLLDAYCAAAAAVGQGAVEVKRACAESFADVVDQAGPARWAQLQPVLKRLLATSDAPTLGALVGGAERVIRRLAPAPAHPAPTRANGAAEAGASQGPAEAEAAQAKAAEAVVAGPMLFVLREEALALARAASEALAGLLEVCPAGLQRDLLELLPQLSAPPAGPEAAVDRCGDWRSRRALARGLARAAAAVAPRAGPEAVAAVARCAVELCGDPVWAVRREAAVQVGAMLQAALPSAVEEPRTTGLRKKEPELGAQPAESGSAAAAAGAEAEADAGSGALRRLRLDEAGPAEGAGGASTTGRNGGGLEGGALAGLGPGLPDRTEAQRLWLTRALALGELEAGAGGGAGAGAGGGGGGGEATGLLVGWLREVMARRTHVDAALVVAACAGAGTAALTSSGRAGRARFCGRP</sequence>
<dbReference type="OrthoDB" id="539904at2759"/>